<name>A0A6H0SHN9_9MICC</name>
<feature type="domain" description="Acyl-CoA dehydrogenase/oxidase C-terminal" evidence="12">
    <location>
        <begin position="249"/>
        <end position="392"/>
    </location>
</feature>
<dbReference type="Pfam" id="PF02771">
    <property type="entry name" value="Acyl-CoA_dh_N"/>
    <property type="match status" value="1"/>
</dbReference>
<keyword evidence="16" id="KW-1185">Reference proteome</keyword>
<dbReference type="PANTHER" id="PTHR42807">
    <property type="entry name" value="GLUTARYL-COA DEHYDROGENASE, MITOCHONDRIAL"/>
    <property type="match status" value="1"/>
</dbReference>
<evidence type="ECO:0000259" key="13">
    <source>
        <dbReference type="Pfam" id="PF02770"/>
    </source>
</evidence>
<comment type="pathway">
    <text evidence="7">Amino-acid metabolism; lysine degradation.</text>
</comment>
<organism evidence="15 16">
    <name type="scientific">Glutamicibacter mishrai</name>
    <dbReference type="NCBI Taxonomy" id="1775880"/>
    <lineage>
        <taxon>Bacteria</taxon>
        <taxon>Bacillati</taxon>
        <taxon>Actinomycetota</taxon>
        <taxon>Actinomycetes</taxon>
        <taxon>Micrococcales</taxon>
        <taxon>Micrococcaceae</taxon>
        <taxon>Glutamicibacter</taxon>
    </lineage>
</organism>
<dbReference type="SUPFAM" id="SSF47203">
    <property type="entry name" value="Acyl-CoA dehydrogenase C-terminal domain-like"/>
    <property type="match status" value="1"/>
</dbReference>
<keyword evidence="4 11" id="KW-0274">FAD</keyword>
<dbReference type="Gene3D" id="1.10.540.10">
    <property type="entry name" value="Acyl-CoA dehydrogenase/oxidase, N-terminal domain"/>
    <property type="match status" value="1"/>
</dbReference>
<evidence type="ECO:0000256" key="2">
    <source>
        <dbReference type="ARBA" id="ARBA00009347"/>
    </source>
</evidence>
<dbReference type="PROSITE" id="PS00073">
    <property type="entry name" value="ACYL_COA_DH_2"/>
    <property type="match status" value="1"/>
</dbReference>
<evidence type="ECO:0000256" key="11">
    <source>
        <dbReference type="RuleBase" id="RU362125"/>
    </source>
</evidence>
<evidence type="ECO:0000259" key="12">
    <source>
        <dbReference type="Pfam" id="PF00441"/>
    </source>
</evidence>
<dbReference type="GO" id="GO:0050660">
    <property type="term" value="F:flavin adenine dinucleotide binding"/>
    <property type="evidence" value="ECO:0007669"/>
    <property type="project" value="InterPro"/>
</dbReference>
<dbReference type="Proteomes" id="UP000502331">
    <property type="component" value="Chromosome"/>
</dbReference>
<evidence type="ECO:0000256" key="5">
    <source>
        <dbReference type="ARBA" id="ARBA00022946"/>
    </source>
</evidence>
<comment type="similarity">
    <text evidence="2 11">Belongs to the acyl-CoA dehydrogenase family.</text>
</comment>
<dbReference type="Gene3D" id="1.20.140.10">
    <property type="entry name" value="Butyryl-CoA Dehydrogenase, subunit A, domain 3"/>
    <property type="match status" value="1"/>
</dbReference>
<dbReference type="Pfam" id="PF02770">
    <property type="entry name" value="Acyl-CoA_dh_M"/>
    <property type="match status" value="1"/>
</dbReference>
<evidence type="ECO:0000313" key="15">
    <source>
        <dbReference type="EMBL" id="QIV86061.1"/>
    </source>
</evidence>
<evidence type="ECO:0000256" key="6">
    <source>
        <dbReference type="ARBA" id="ARBA00023002"/>
    </source>
</evidence>
<dbReference type="InterPro" id="IPR006091">
    <property type="entry name" value="Acyl-CoA_Oxase/DH_mid-dom"/>
</dbReference>
<dbReference type="InterPro" id="IPR009100">
    <property type="entry name" value="AcylCoA_DH/oxidase_NM_dom_sf"/>
</dbReference>
<sequence length="399" mass="43267">MSADPWKTYDLSQPLDTDYLSAFASATTADREHWQRARQFAQEVFPVINQHWENAFYPVDLVRRMGELDLLTDGLEIGGHAVFSPLAAGLVTMEISRADGSMAAAAAVQGGLVLRSLKLFGTAEQQDQYLEPIATGTLLGGFALTEPHHGSDSVSLETSARFDGKTWMLNGSKKWIGNGAAGGITIVWARDEGDGQIKGFIVDQQAAGYEATPVRGKGVLRAIEQAKIRLQNVRVPDSAFLAQARSFKDVSKALVDTRVNVGWSALGHALFVFEAALQYSKQREQFGKPLGAHQMVQERLAQMLAELTNMQLQCAAVASEQAAGRLRPAQASLLKYHNTRAARRVAATARDMLGGNGILLENHVIRHVGDIEALHTYEGTESIQALILGRDLTGLSAFG</sequence>
<dbReference type="InterPro" id="IPR009075">
    <property type="entry name" value="AcylCo_DH/oxidase_C"/>
</dbReference>
<dbReference type="Pfam" id="PF00441">
    <property type="entry name" value="Acyl-CoA_dh_1"/>
    <property type="match status" value="1"/>
</dbReference>
<dbReference type="InterPro" id="IPR036250">
    <property type="entry name" value="AcylCo_DH-like_C"/>
</dbReference>
<dbReference type="AlphaFoldDB" id="A0A6H0SHN9"/>
<dbReference type="SUPFAM" id="SSF56645">
    <property type="entry name" value="Acyl-CoA dehydrogenase NM domain-like"/>
    <property type="match status" value="1"/>
</dbReference>
<evidence type="ECO:0000313" key="16">
    <source>
        <dbReference type="Proteomes" id="UP000502331"/>
    </source>
</evidence>
<gene>
    <name evidence="15" type="ORF">D3791_02340</name>
</gene>
<keyword evidence="5" id="KW-0809">Transit peptide</keyword>
<dbReference type="InterPro" id="IPR037069">
    <property type="entry name" value="AcylCoA_DH/ox_N_sf"/>
</dbReference>
<evidence type="ECO:0000256" key="10">
    <source>
        <dbReference type="ARBA" id="ARBA00049493"/>
    </source>
</evidence>
<keyword evidence="6 11" id="KW-0560">Oxidoreductase</keyword>
<evidence type="ECO:0000256" key="9">
    <source>
        <dbReference type="ARBA" id="ARBA00039033"/>
    </source>
</evidence>
<dbReference type="InterPro" id="IPR013786">
    <property type="entry name" value="AcylCoA_DH/ox_N"/>
</dbReference>
<feature type="domain" description="Acyl-CoA oxidase/dehydrogenase middle" evidence="13">
    <location>
        <begin position="141"/>
        <end position="233"/>
    </location>
</feature>
<dbReference type="PANTHER" id="PTHR42807:SF1">
    <property type="entry name" value="GLUTARYL-COA DEHYDROGENASE, MITOCHONDRIAL"/>
    <property type="match status" value="1"/>
</dbReference>
<proteinExistence type="inferred from homology"/>
<dbReference type="RefSeq" id="WP_172511189.1">
    <property type="nucleotide sequence ID" value="NZ_CP032549.1"/>
</dbReference>
<dbReference type="EC" id="1.3.8.6" evidence="9"/>
<keyword evidence="3 11" id="KW-0285">Flavoprotein</keyword>
<dbReference type="InterPro" id="IPR006089">
    <property type="entry name" value="Acyl-CoA_DH_CS"/>
</dbReference>
<comment type="cofactor">
    <cofactor evidence="1 11">
        <name>FAD</name>
        <dbReference type="ChEBI" id="CHEBI:57692"/>
    </cofactor>
</comment>
<dbReference type="InterPro" id="IPR052033">
    <property type="entry name" value="Glutaryl-CoA_DH_mitochondrial"/>
</dbReference>
<evidence type="ECO:0000259" key="14">
    <source>
        <dbReference type="Pfam" id="PF02771"/>
    </source>
</evidence>
<comment type="catalytic activity">
    <reaction evidence="10">
        <text>glutaryl-CoA + oxidized [electron-transfer flavoprotein] + 2 H(+) = (2E)-butenoyl-CoA + reduced [electron-transfer flavoprotein] + CO2</text>
        <dbReference type="Rhea" id="RHEA:13389"/>
        <dbReference type="Rhea" id="RHEA-COMP:10685"/>
        <dbReference type="Rhea" id="RHEA-COMP:10686"/>
        <dbReference type="ChEBI" id="CHEBI:15378"/>
        <dbReference type="ChEBI" id="CHEBI:16526"/>
        <dbReference type="ChEBI" id="CHEBI:57332"/>
        <dbReference type="ChEBI" id="CHEBI:57378"/>
        <dbReference type="ChEBI" id="CHEBI:57692"/>
        <dbReference type="ChEBI" id="CHEBI:58307"/>
        <dbReference type="EC" id="1.3.8.6"/>
    </reaction>
</comment>
<comment type="pathway">
    <text evidence="8">Amino-acid metabolism; tryptophan metabolism.</text>
</comment>
<dbReference type="InterPro" id="IPR046373">
    <property type="entry name" value="Acyl-CoA_Oxase/DH_mid-dom_sf"/>
</dbReference>
<dbReference type="EMBL" id="CP032549">
    <property type="protein sequence ID" value="QIV86061.1"/>
    <property type="molecule type" value="Genomic_DNA"/>
</dbReference>
<evidence type="ECO:0000256" key="8">
    <source>
        <dbReference type="ARBA" id="ARBA00037927"/>
    </source>
</evidence>
<feature type="domain" description="Acyl-CoA dehydrogenase/oxidase N-terminal" evidence="14">
    <location>
        <begin position="31"/>
        <end position="136"/>
    </location>
</feature>
<dbReference type="GO" id="GO:0004361">
    <property type="term" value="F:glutaryl-CoA dehydrogenase activity"/>
    <property type="evidence" value="ECO:0007669"/>
    <property type="project" value="UniProtKB-EC"/>
</dbReference>
<evidence type="ECO:0000256" key="3">
    <source>
        <dbReference type="ARBA" id="ARBA00022630"/>
    </source>
</evidence>
<evidence type="ECO:0000256" key="1">
    <source>
        <dbReference type="ARBA" id="ARBA00001974"/>
    </source>
</evidence>
<evidence type="ECO:0000256" key="4">
    <source>
        <dbReference type="ARBA" id="ARBA00022827"/>
    </source>
</evidence>
<dbReference type="Gene3D" id="2.40.110.10">
    <property type="entry name" value="Butyryl-CoA Dehydrogenase, subunit A, domain 2"/>
    <property type="match status" value="1"/>
</dbReference>
<evidence type="ECO:0000256" key="7">
    <source>
        <dbReference type="ARBA" id="ARBA00037899"/>
    </source>
</evidence>
<protein>
    <recommendedName>
        <fullName evidence="9">glutaryl-CoA dehydrogenase (ETF)</fullName>
        <ecNumber evidence="9">1.3.8.6</ecNumber>
    </recommendedName>
</protein>
<reference evidence="15 16" key="1">
    <citation type="submission" date="2018-09" db="EMBL/GenBank/DDBJ databases">
        <title>Glutamicibacter mishrai S5-52T (LMG 29155T = KCTC 39846T).</title>
        <authorList>
            <person name="Das S.K."/>
        </authorList>
    </citation>
    <scope>NUCLEOTIDE SEQUENCE [LARGE SCALE GENOMIC DNA]</scope>
    <source>
        <strain evidence="15 16">S5-52</strain>
    </source>
</reference>
<accession>A0A6H0SHN9</accession>